<evidence type="ECO:0000256" key="3">
    <source>
        <dbReference type="ARBA" id="ARBA00022553"/>
    </source>
</evidence>
<dbReference type="FunFam" id="3.30.565.10:FF:000010">
    <property type="entry name" value="Sensor histidine kinase RcsC"/>
    <property type="match status" value="1"/>
</dbReference>
<evidence type="ECO:0000259" key="9">
    <source>
        <dbReference type="PROSITE" id="PS50109"/>
    </source>
</evidence>
<comment type="catalytic activity">
    <reaction evidence="1">
        <text>ATP + protein L-histidine = ADP + protein N-phospho-L-histidine.</text>
        <dbReference type="EC" id="2.7.13.3"/>
    </reaction>
</comment>
<dbReference type="SUPFAM" id="SSF55874">
    <property type="entry name" value="ATPase domain of HSP90 chaperone/DNA topoisomerase II/histidine kinase"/>
    <property type="match status" value="1"/>
</dbReference>
<dbReference type="InterPro" id="IPR005467">
    <property type="entry name" value="His_kinase_dom"/>
</dbReference>
<evidence type="ECO:0000256" key="1">
    <source>
        <dbReference type="ARBA" id="ARBA00000085"/>
    </source>
</evidence>
<dbReference type="InterPro" id="IPR011622">
    <property type="entry name" value="7TMR_DISM_rcpt_extracell_dom2"/>
</dbReference>
<dbReference type="InterPro" id="IPR011623">
    <property type="entry name" value="7TMR_DISM_rcpt_extracell_dom1"/>
</dbReference>
<feature type="transmembrane region" description="Helical" evidence="7">
    <location>
        <begin position="220"/>
        <end position="243"/>
    </location>
</feature>
<dbReference type="InterPro" id="IPR001789">
    <property type="entry name" value="Sig_transdc_resp-reg_receiver"/>
</dbReference>
<evidence type="ECO:0000256" key="4">
    <source>
        <dbReference type="ARBA" id="ARBA00023012"/>
    </source>
</evidence>
<feature type="coiled-coil region" evidence="6">
    <location>
        <begin position="395"/>
        <end position="433"/>
    </location>
</feature>
<dbReference type="Pfam" id="PF07695">
    <property type="entry name" value="7TMR-DISM_7TM"/>
    <property type="match status" value="1"/>
</dbReference>
<dbReference type="PANTHER" id="PTHR45339:SF5">
    <property type="entry name" value="HISTIDINE KINASE"/>
    <property type="match status" value="1"/>
</dbReference>
<keyword evidence="7" id="KW-0472">Membrane</keyword>
<name>A0A2K9LHN8_9GAMM</name>
<dbReference type="Pfam" id="PF07696">
    <property type="entry name" value="7TMR-DISMED2"/>
    <property type="match status" value="1"/>
</dbReference>
<keyword evidence="4" id="KW-0902">Two-component regulatory system</keyword>
<feature type="signal peptide" evidence="8">
    <location>
        <begin position="1"/>
        <end position="27"/>
    </location>
</feature>
<keyword evidence="12" id="KW-1185">Reference proteome</keyword>
<dbReference type="AlphaFoldDB" id="A0A2K9LHN8"/>
<evidence type="ECO:0000313" key="11">
    <source>
        <dbReference type="EMBL" id="AUM11869.1"/>
    </source>
</evidence>
<evidence type="ECO:0000256" key="7">
    <source>
        <dbReference type="SAM" id="Phobius"/>
    </source>
</evidence>
<dbReference type="Pfam" id="PF00512">
    <property type="entry name" value="HisKA"/>
    <property type="match status" value="1"/>
</dbReference>
<reference evidence="12" key="1">
    <citation type="submission" date="2017-08" db="EMBL/GenBank/DDBJ databases">
        <title>Direct submision.</title>
        <authorList>
            <person name="Kim S.-J."/>
            <person name="Rhee S.-K."/>
        </authorList>
    </citation>
    <scope>NUCLEOTIDE SEQUENCE [LARGE SCALE GENOMIC DNA]</scope>
    <source>
        <strain evidence="12">GI5</strain>
    </source>
</reference>
<organism evidence="11 12">
    <name type="scientific">Ketobacter alkanivorans</name>
    <dbReference type="NCBI Taxonomy" id="1917421"/>
    <lineage>
        <taxon>Bacteria</taxon>
        <taxon>Pseudomonadati</taxon>
        <taxon>Pseudomonadota</taxon>
        <taxon>Gammaproteobacteria</taxon>
        <taxon>Pseudomonadales</taxon>
        <taxon>Ketobacteraceae</taxon>
        <taxon>Ketobacter</taxon>
    </lineage>
</organism>
<evidence type="ECO:0000256" key="8">
    <source>
        <dbReference type="SAM" id="SignalP"/>
    </source>
</evidence>
<dbReference type="RefSeq" id="WP_101893207.1">
    <property type="nucleotide sequence ID" value="NZ_CP022684.1"/>
</dbReference>
<accession>A0A2K9LHN8</accession>
<dbReference type="InterPro" id="IPR003661">
    <property type="entry name" value="HisK_dim/P_dom"/>
</dbReference>
<dbReference type="SUPFAM" id="SSF52172">
    <property type="entry name" value="CheY-like"/>
    <property type="match status" value="1"/>
</dbReference>
<evidence type="ECO:0000259" key="10">
    <source>
        <dbReference type="PROSITE" id="PS50110"/>
    </source>
</evidence>
<evidence type="ECO:0000313" key="12">
    <source>
        <dbReference type="Proteomes" id="UP000235116"/>
    </source>
</evidence>
<dbReference type="InterPro" id="IPR036890">
    <property type="entry name" value="HATPase_C_sf"/>
</dbReference>
<feature type="chain" id="PRO_5014713830" description="histidine kinase" evidence="8">
    <location>
        <begin position="28"/>
        <end position="807"/>
    </location>
</feature>
<dbReference type="Pfam" id="PF00072">
    <property type="entry name" value="Response_reg"/>
    <property type="match status" value="1"/>
</dbReference>
<dbReference type="SUPFAM" id="SSF47384">
    <property type="entry name" value="Homodimeric domain of signal transducing histidine kinase"/>
    <property type="match status" value="1"/>
</dbReference>
<gene>
    <name evidence="11" type="ORF">Kalk_05265</name>
</gene>
<evidence type="ECO:0000256" key="2">
    <source>
        <dbReference type="ARBA" id="ARBA00012438"/>
    </source>
</evidence>
<evidence type="ECO:0000256" key="6">
    <source>
        <dbReference type="SAM" id="Coils"/>
    </source>
</evidence>
<feature type="domain" description="Histidine kinase" evidence="9">
    <location>
        <begin position="433"/>
        <end position="656"/>
    </location>
</feature>
<feature type="transmembrane region" description="Helical" evidence="7">
    <location>
        <begin position="310"/>
        <end position="331"/>
    </location>
</feature>
<dbReference type="SMART" id="SM00387">
    <property type="entry name" value="HATPase_c"/>
    <property type="match status" value="1"/>
</dbReference>
<dbReference type="SMART" id="SM00388">
    <property type="entry name" value="HisKA"/>
    <property type="match status" value="1"/>
</dbReference>
<dbReference type="CDD" id="cd17546">
    <property type="entry name" value="REC_hyHK_CKI1_RcsC-like"/>
    <property type="match status" value="1"/>
</dbReference>
<dbReference type="CDD" id="cd00082">
    <property type="entry name" value="HisKA"/>
    <property type="match status" value="1"/>
</dbReference>
<keyword evidence="6" id="KW-0175">Coiled coil</keyword>
<dbReference type="EC" id="2.7.13.3" evidence="2"/>
<dbReference type="PROSITE" id="PS51257">
    <property type="entry name" value="PROKAR_LIPOPROTEIN"/>
    <property type="match status" value="1"/>
</dbReference>
<sequence>MLFSRNVLKFLQLVFAVALYGATACYADSQDINTISEDGAANHFFSHLEDAASDLTIDSMLENTYQDLFTPGVEGVLNKGYSSSSFWLHGRFHLQADAAPTRRFFSIEYSLLDEVELYVAHNSELIQQWQTGDARPFASRPIDSSWFLFPVDFKPGETLDIYVRVKSTSSLRMPISIWEPSTFYDMQRPKLLTDGVYFGILFLMFVYNLCLLATVRDVSYFYYITYILSLGTFQLCMTGYGFEYIWPQQPQINEFMLPFSVCAVGLFILAFGQRVMDLRNNSQLMYYLFNLLVVLEAAAALVSLVLPYELVIRTVIGFALVVSSIMLIGSIQESLKGNPTAKLFLLAYFTLMLGAVALASASMGWLPANFFTMNSLMIGSAVEIVVLSFALAERLHQINKEKARMERESKQNLKEMNDRLLQANQLKDEFLATISHELRTPMNGVLGCLQHLQHIDGDQKQNPYLNFADHSARQMMMMVDSLLAYTELQSGKLSIQSEPLKIHELIERSQSLFTDNCAKRGIQLNVTISENTPLILFGDPLRLSQIINNLLDNAVKFTHEGHIDVCVESRTIQPESRLMQLEIRVADTGAGIAPENHDAIFETFRNNKPSAKRSYGGLGIGLTVVKSLLDKMGGSISFTSQANVGTTFTVSIPCHYQTNTINGQNEDHSRQIHHVNSALTVLVVEDNPVNQLVIKGLLNKHGYEIFSANNGEEALERLEKHAVDIVLMDCQMPIMDGFEATKKIRNLNKQYSNLPIIAVTANAMSEDRHLCLQAGMNDYLCKPIDAQILNRKIVYWSNRKPTSLAIG</sequence>
<dbReference type="Gene3D" id="1.10.287.130">
    <property type="match status" value="1"/>
</dbReference>
<dbReference type="PROSITE" id="PS50109">
    <property type="entry name" value="HIS_KIN"/>
    <property type="match status" value="1"/>
</dbReference>
<keyword evidence="8" id="KW-0732">Signal</keyword>
<feature type="domain" description="Response regulatory" evidence="10">
    <location>
        <begin position="680"/>
        <end position="797"/>
    </location>
</feature>
<dbReference type="Gene3D" id="3.40.50.2300">
    <property type="match status" value="1"/>
</dbReference>
<feature type="transmembrane region" description="Helical" evidence="7">
    <location>
        <begin position="255"/>
        <end position="272"/>
    </location>
</feature>
<dbReference type="PRINTS" id="PR00344">
    <property type="entry name" value="BCTRLSENSOR"/>
</dbReference>
<keyword evidence="3 5" id="KW-0597">Phosphoprotein</keyword>
<dbReference type="GO" id="GO:0000155">
    <property type="term" value="F:phosphorelay sensor kinase activity"/>
    <property type="evidence" value="ECO:0007669"/>
    <property type="project" value="InterPro"/>
</dbReference>
<feature type="transmembrane region" description="Helical" evidence="7">
    <location>
        <begin position="195"/>
        <end position="213"/>
    </location>
</feature>
<dbReference type="PROSITE" id="PS50110">
    <property type="entry name" value="RESPONSE_REGULATORY"/>
    <property type="match status" value="1"/>
</dbReference>
<keyword evidence="7" id="KW-1133">Transmembrane helix</keyword>
<dbReference type="EMBL" id="CP022684">
    <property type="protein sequence ID" value="AUM11869.1"/>
    <property type="molecule type" value="Genomic_DNA"/>
</dbReference>
<dbReference type="Gene3D" id="3.30.565.10">
    <property type="entry name" value="Histidine kinase-like ATPase, C-terminal domain"/>
    <property type="match status" value="1"/>
</dbReference>
<evidence type="ECO:0000256" key="5">
    <source>
        <dbReference type="PROSITE-ProRule" id="PRU00169"/>
    </source>
</evidence>
<proteinExistence type="predicted"/>
<dbReference type="InterPro" id="IPR036097">
    <property type="entry name" value="HisK_dim/P_sf"/>
</dbReference>
<dbReference type="Proteomes" id="UP000235116">
    <property type="component" value="Chromosome"/>
</dbReference>
<dbReference type="KEGG" id="kak:Kalk_05265"/>
<keyword evidence="7" id="KW-0812">Transmembrane</keyword>
<dbReference type="Pfam" id="PF02518">
    <property type="entry name" value="HATPase_c"/>
    <property type="match status" value="1"/>
</dbReference>
<feature type="transmembrane region" description="Helical" evidence="7">
    <location>
        <begin position="343"/>
        <end position="365"/>
    </location>
</feature>
<dbReference type="InterPro" id="IPR011006">
    <property type="entry name" value="CheY-like_superfamily"/>
</dbReference>
<feature type="modified residue" description="4-aspartylphosphate" evidence="5">
    <location>
        <position position="729"/>
    </location>
</feature>
<dbReference type="PANTHER" id="PTHR45339">
    <property type="entry name" value="HYBRID SIGNAL TRANSDUCTION HISTIDINE KINASE J"/>
    <property type="match status" value="1"/>
</dbReference>
<feature type="transmembrane region" description="Helical" evidence="7">
    <location>
        <begin position="284"/>
        <end position="304"/>
    </location>
</feature>
<dbReference type="SMART" id="SM00448">
    <property type="entry name" value="REC"/>
    <property type="match status" value="1"/>
</dbReference>
<dbReference type="InterPro" id="IPR003594">
    <property type="entry name" value="HATPase_dom"/>
</dbReference>
<protein>
    <recommendedName>
        <fullName evidence="2">histidine kinase</fullName>
        <ecNumber evidence="2">2.7.13.3</ecNumber>
    </recommendedName>
</protein>
<dbReference type="Gene3D" id="2.60.40.2380">
    <property type="match status" value="1"/>
</dbReference>
<dbReference type="OrthoDB" id="9809567at2"/>
<dbReference type="InterPro" id="IPR004358">
    <property type="entry name" value="Sig_transdc_His_kin-like_C"/>
</dbReference>